<dbReference type="CDD" id="cd00751">
    <property type="entry name" value="thiolase"/>
    <property type="match status" value="1"/>
</dbReference>
<dbReference type="NCBIfam" id="TIGR01930">
    <property type="entry name" value="AcCoA-C-Actrans"/>
    <property type="match status" value="1"/>
</dbReference>
<dbReference type="PANTHER" id="PTHR18919">
    <property type="entry name" value="ACETYL-COA C-ACYLTRANSFERASE"/>
    <property type="match status" value="1"/>
</dbReference>
<feature type="domain" description="Thiolase C-terminal" evidence="14">
    <location>
        <begin position="276"/>
        <end position="399"/>
    </location>
</feature>
<evidence type="ECO:0000259" key="14">
    <source>
        <dbReference type="Pfam" id="PF02803"/>
    </source>
</evidence>
<evidence type="ECO:0000313" key="16">
    <source>
        <dbReference type="Proteomes" id="UP000500970"/>
    </source>
</evidence>
<protein>
    <recommendedName>
        <fullName evidence="5">Beta-ketoadipyl-CoA thiolase</fullName>
        <ecNumber evidence="4">2.3.1.174</ecNumber>
    </recommendedName>
    <alternativeName>
        <fullName evidence="9">3-oxoadipyl-CoA thiolase</fullName>
    </alternativeName>
</protein>
<evidence type="ECO:0000256" key="5">
    <source>
        <dbReference type="ARBA" id="ARBA00016181"/>
    </source>
</evidence>
<dbReference type="Pfam" id="PF00108">
    <property type="entry name" value="Thiolase_N"/>
    <property type="match status" value="1"/>
</dbReference>
<evidence type="ECO:0000256" key="11">
    <source>
        <dbReference type="PIRSR" id="PIRSR000429-1"/>
    </source>
</evidence>
<dbReference type="GO" id="GO:0033812">
    <property type="term" value="F:3-oxoadipyl-CoA thiolase activity"/>
    <property type="evidence" value="ECO:0007669"/>
    <property type="project" value="UniProtKB-EC"/>
</dbReference>
<evidence type="ECO:0000259" key="13">
    <source>
        <dbReference type="Pfam" id="PF00108"/>
    </source>
</evidence>
<feature type="active site" description="Acyl-thioester intermediate" evidence="11">
    <location>
        <position position="90"/>
    </location>
</feature>
<proteinExistence type="inferred from homology"/>
<dbReference type="Proteomes" id="UP000500970">
    <property type="component" value="Chromosome"/>
</dbReference>
<comment type="pathway">
    <text evidence="2">Aromatic compound metabolism; beta-ketoadipate pathway; acetyl-CoA and succinyl-CoA from 3-oxoadipate: step 2/2.</text>
</comment>
<dbReference type="InterPro" id="IPR020615">
    <property type="entry name" value="Thiolase_acyl_enz_int_AS"/>
</dbReference>
<gene>
    <name evidence="15" type="primary">pcaF</name>
    <name evidence="15" type="ORF">FOC84_18875</name>
</gene>
<dbReference type="NCBIfam" id="TIGR02430">
    <property type="entry name" value="pcaF"/>
    <property type="match status" value="1"/>
</dbReference>
<dbReference type="PROSITE" id="PS00099">
    <property type="entry name" value="THIOLASE_3"/>
    <property type="match status" value="1"/>
</dbReference>
<reference evidence="15 16" key="1">
    <citation type="submission" date="2020-05" db="EMBL/GenBank/DDBJ databases">
        <title>FDA dAtabase for Regulatory Grade micrObial Sequences (FDA-ARGOS): Supporting development and validation of Infectious Disease Dx tests.</title>
        <authorList>
            <person name="Sproer C."/>
            <person name="Gronow S."/>
            <person name="Severitt S."/>
            <person name="Schroder I."/>
            <person name="Tallon L."/>
            <person name="Sadzewicz L."/>
            <person name="Zhao X."/>
            <person name="Vavikolanu K."/>
            <person name="Mehta A."/>
            <person name="Aluvathingal J."/>
            <person name="Nadendla S."/>
            <person name="Myers T."/>
            <person name="Yan Y."/>
            <person name="Sichtig H."/>
        </authorList>
    </citation>
    <scope>NUCLEOTIDE SEQUENCE [LARGE SCALE GENOMIC DNA]</scope>
    <source>
        <strain evidence="15 16">FDAARGOS_790</strain>
    </source>
</reference>
<dbReference type="PIRSF" id="PIRSF000429">
    <property type="entry name" value="Ac-CoA_Ac_transf"/>
    <property type="match status" value="1"/>
</dbReference>
<keyword evidence="6 12" id="KW-0808">Transferase</keyword>
<evidence type="ECO:0000256" key="3">
    <source>
        <dbReference type="ARBA" id="ARBA00010982"/>
    </source>
</evidence>
<evidence type="ECO:0000256" key="6">
    <source>
        <dbReference type="ARBA" id="ARBA00022679"/>
    </source>
</evidence>
<feature type="active site" description="Proton acceptor" evidence="11">
    <location>
        <position position="386"/>
    </location>
</feature>
<evidence type="ECO:0000256" key="9">
    <source>
        <dbReference type="ARBA" id="ARBA00041222"/>
    </source>
</evidence>
<evidence type="ECO:0000256" key="8">
    <source>
        <dbReference type="ARBA" id="ARBA00023315"/>
    </source>
</evidence>
<feature type="active site" description="Proton acceptor" evidence="11">
    <location>
        <position position="356"/>
    </location>
</feature>
<accession>A0A7D4E7C0</accession>
<dbReference type="EC" id="2.3.1.174" evidence="4"/>
<keyword evidence="7" id="KW-0058">Aromatic hydrocarbons catabolism</keyword>
<evidence type="ECO:0000256" key="1">
    <source>
        <dbReference type="ARBA" id="ARBA00003720"/>
    </source>
</evidence>
<dbReference type="InterPro" id="IPR002155">
    <property type="entry name" value="Thiolase"/>
</dbReference>
<organism evidence="15 16">
    <name type="scientific">Achromobacter pestifer</name>
    <dbReference type="NCBI Taxonomy" id="1353889"/>
    <lineage>
        <taxon>Bacteria</taxon>
        <taxon>Pseudomonadati</taxon>
        <taxon>Pseudomonadota</taxon>
        <taxon>Betaproteobacteria</taxon>
        <taxon>Burkholderiales</taxon>
        <taxon>Alcaligenaceae</taxon>
        <taxon>Achromobacter</taxon>
    </lineage>
</organism>
<dbReference type="KEGG" id="apes:FOC84_18875"/>
<comment type="function">
    <text evidence="1">Catalyzes thiolytic cleavage of beta-ketoadipyl-CoA to succinyl-CoA and acetyl-CoA.</text>
</comment>
<dbReference type="InterPro" id="IPR012793">
    <property type="entry name" value="PcaF"/>
</dbReference>
<dbReference type="SUPFAM" id="SSF53901">
    <property type="entry name" value="Thiolase-like"/>
    <property type="match status" value="2"/>
</dbReference>
<keyword evidence="8 12" id="KW-0012">Acyltransferase</keyword>
<dbReference type="PROSITE" id="PS00737">
    <property type="entry name" value="THIOLASE_2"/>
    <property type="match status" value="1"/>
</dbReference>
<dbReference type="EMBL" id="CP053985">
    <property type="protein sequence ID" value="QKH36886.1"/>
    <property type="molecule type" value="Genomic_DNA"/>
</dbReference>
<dbReference type="InterPro" id="IPR020616">
    <property type="entry name" value="Thiolase_N"/>
</dbReference>
<dbReference type="PROSITE" id="PS00098">
    <property type="entry name" value="THIOLASE_1"/>
    <property type="match status" value="1"/>
</dbReference>
<evidence type="ECO:0000256" key="12">
    <source>
        <dbReference type="RuleBase" id="RU003557"/>
    </source>
</evidence>
<sequence length="400" mass="41576">MNHAFICDAIRTPIGRYGGSLAGVRADDLGAVPLRALIERNPGVDWNEVSDLIYGCANQAGEDTRNVAHMASLLAGLPVELPGVTVNRLCGSGLEAVGQAARAIRCQEAGLVIAGGVESMTRAPFVMAKADSAFSRSCGVWDTTMGARFINPRMKAMYGADSMPETAENVAAQFGISREAQDRFALSSQVRAVAAQRSGHLAREIAPVVIPRKKGDPTVFDKDEHPRETSLEALAGLRGVVRPDGTVTAGNASGLNDGACALLLADESSAARNGLAPRARIVAMAVAGVPPRIMGMGPVPAVQKVLALTGLTLEQMDVIELNEAFAAQGLGVLRELGLPDDDERVNAWGGAIALGHPLGASGARLATTAVNRLHATGGRYALCTMCIGMGQGIALVLEKV</sequence>
<feature type="domain" description="Thiolase N-terminal" evidence="13">
    <location>
        <begin position="5"/>
        <end position="268"/>
    </location>
</feature>
<comment type="similarity">
    <text evidence="3 12">Belongs to the thiolase-like superfamily. Thiolase family.</text>
</comment>
<dbReference type="PANTHER" id="PTHR18919:SF107">
    <property type="entry name" value="ACETYL-COA ACETYLTRANSFERASE, CYTOSOLIC"/>
    <property type="match status" value="1"/>
</dbReference>
<dbReference type="NCBIfam" id="NF006551">
    <property type="entry name" value="PRK09050.1"/>
    <property type="match status" value="1"/>
</dbReference>
<dbReference type="FunFam" id="3.40.47.10:FF:000010">
    <property type="entry name" value="Acetyl-CoA acetyltransferase (Thiolase)"/>
    <property type="match status" value="1"/>
</dbReference>
<dbReference type="Pfam" id="PF02803">
    <property type="entry name" value="Thiolase_C"/>
    <property type="match status" value="1"/>
</dbReference>
<evidence type="ECO:0000256" key="10">
    <source>
        <dbReference type="ARBA" id="ARBA00048527"/>
    </source>
</evidence>
<dbReference type="InterPro" id="IPR020613">
    <property type="entry name" value="Thiolase_CS"/>
</dbReference>
<comment type="catalytic activity">
    <reaction evidence="10">
        <text>succinyl-CoA + acetyl-CoA = 3-oxoadipyl-CoA + CoA</text>
        <dbReference type="Rhea" id="RHEA:19481"/>
        <dbReference type="ChEBI" id="CHEBI:57287"/>
        <dbReference type="ChEBI" id="CHEBI:57288"/>
        <dbReference type="ChEBI" id="CHEBI:57292"/>
        <dbReference type="ChEBI" id="CHEBI:57348"/>
        <dbReference type="EC" id="2.3.1.174"/>
    </reaction>
</comment>
<evidence type="ECO:0000313" key="15">
    <source>
        <dbReference type="EMBL" id="QKH36886.1"/>
    </source>
</evidence>
<evidence type="ECO:0000256" key="7">
    <source>
        <dbReference type="ARBA" id="ARBA00022797"/>
    </source>
</evidence>
<dbReference type="InterPro" id="IPR020610">
    <property type="entry name" value="Thiolase_AS"/>
</dbReference>
<dbReference type="InterPro" id="IPR020617">
    <property type="entry name" value="Thiolase_C"/>
</dbReference>
<keyword evidence="16" id="KW-1185">Reference proteome</keyword>
<dbReference type="RefSeq" id="WP_173145764.1">
    <property type="nucleotide sequence ID" value="NZ_CP053985.1"/>
</dbReference>
<evidence type="ECO:0000256" key="4">
    <source>
        <dbReference type="ARBA" id="ARBA00012233"/>
    </source>
</evidence>
<name>A0A7D4E7C0_9BURK</name>
<dbReference type="InterPro" id="IPR016039">
    <property type="entry name" value="Thiolase-like"/>
</dbReference>
<dbReference type="AlphaFoldDB" id="A0A7D4E7C0"/>
<dbReference type="Gene3D" id="3.40.47.10">
    <property type="match status" value="1"/>
</dbReference>
<dbReference type="GO" id="GO:0019619">
    <property type="term" value="P:3,4-dihydroxybenzoate catabolic process"/>
    <property type="evidence" value="ECO:0007669"/>
    <property type="project" value="InterPro"/>
</dbReference>
<evidence type="ECO:0000256" key="2">
    <source>
        <dbReference type="ARBA" id="ARBA00005071"/>
    </source>
</evidence>